<dbReference type="Gene3D" id="3.30.70.20">
    <property type="match status" value="3"/>
</dbReference>
<keyword evidence="1" id="KW-0813">Transport</keyword>
<evidence type="ECO:0000259" key="8">
    <source>
        <dbReference type="PROSITE" id="PS51379"/>
    </source>
</evidence>
<evidence type="ECO:0000313" key="10">
    <source>
        <dbReference type="Proteomes" id="UP000265882"/>
    </source>
</evidence>
<feature type="domain" description="4Fe-4S ferredoxin-type" evidence="8">
    <location>
        <begin position="479"/>
        <end position="508"/>
    </location>
</feature>
<dbReference type="PANTHER" id="PTHR30176">
    <property type="entry name" value="FERREDOXIN-TYPE PROTEIN NAPH"/>
    <property type="match status" value="1"/>
</dbReference>
<keyword evidence="2" id="KW-0004">4Fe-4S</keyword>
<feature type="transmembrane region" description="Helical" evidence="7">
    <location>
        <begin position="112"/>
        <end position="132"/>
    </location>
</feature>
<dbReference type="SUPFAM" id="SSF54862">
    <property type="entry name" value="4Fe-4S ferredoxins"/>
    <property type="match status" value="2"/>
</dbReference>
<reference evidence="9 10" key="1">
    <citation type="journal article" date="2017" name="ISME J.">
        <title>Energy and carbon metabolisms in a deep terrestrial subsurface fluid microbial community.</title>
        <authorList>
            <person name="Momper L."/>
            <person name="Jungbluth S.P."/>
            <person name="Lee M.D."/>
            <person name="Amend J.P."/>
        </authorList>
    </citation>
    <scope>NUCLEOTIDE SEQUENCE [LARGE SCALE GENOMIC DNA]</scope>
    <source>
        <strain evidence="9">SURF_5</strain>
    </source>
</reference>
<dbReference type="InterPro" id="IPR017896">
    <property type="entry name" value="4Fe4S_Fe-S-bd"/>
</dbReference>
<dbReference type="Pfam" id="PF12801">
    <property type="entry name" value="Fer4_5"/>
    <property type="match status" value="2"/>
</dbReference>
<keyword evidence="7" id="KW-1133">Transmembrane helix</keyword>
<feature type="domain" description="4Fe-4S ferredoxin-type" evidence="8">
    <location>
        <begin position="340"/>
        <end position="369"/>
    </location>
</feature>
<feature type="transmembrane region" description="Helical" evidence="7">
    <location>
        <begin position="188"/>
        <end position="206"/>
    </location>
</feature>
<feature type="transmembrane region" description="Helical" evidence="7">
    <location>
        <begin position="213"/>
        <end position="233"/>
    </location>
</feature>
<keyword evidence="4" id="KW-0249">Electron transport</keyword>
<evidence type="ECO:0000256" key="3">
    <source>
        <dbReference type="ARBA" id="ARBA00022723"/>
    </source>
</evidence>
<name>A0A3A4P6E9_ABYX5</name>
<sequence>MRKIRRSSQFLFLAFFIFLLTRASYPLNDLYPVDLFPRLSPLLALSASLASRTLITAFWPALILVLLTLVIGRAFCGWVCPMGTTLDITDKLFSIKKNPASDKKPAHRRWKFALLVGILVGALFGAQLAGWFDPLSLITRTYALVLQPYVNFLGERTVDVLYLVPGINAGMYAVEESLRTYVLSFQQLVFSSHILFAAIFLGVAALGMINRRFWCRSICPLGALFALAGRYPLLRRRVSDNCTSCLKCQRVCMTDAITDNGKKIVRGECVYCFTCESVCPEGAISFGLSSKTPQRVSGGVLTRRAFVTAAVSGAAVVPLIKLNYQRSSLYPWLIRPPGVQEEDLFLEQCVRCGECMKVCLKNALHPALLEGGFEALWTPKLVPRVGYCEYNCTLCGSVCPTGAIPQLSVEQKHAVKMGLAHFDKNRCIPWVAYQNWTEEKQWTTDYNCAVCEEHCPTPKKAIQFSDVTVNTPAGPRVIRRPLVVEDECIGCGICEFVCPLNGPAAVRVIAQTAARKGVQPKLLPT</sequence>
<dbReference type="CDD" id="cd16373">
    <property type="entry name" value="DMSOR_beta_like"/>
    <property type="match status" value="1"/>
</dbReference>
<dbReference type="EMBL" id="QZKU01000028">
    <property type="protein sequence ID" value="RJP24920.1"/>
    <property type="molecule type" value="Genomic_DNA"/>
</dbReference>
<protein>
    <submittedName>
        <fullName evidence="9">4Fe-4S binding protein</fullName>
    </submittedName>
</protein>
<evidence type="ECO:0000256" key="6">
    <source>
        <dbReference type="ARBA" id="ARBA00023014"/>
    </source>
</evidence>
<dbReference type="PROSITE" id="PS51379">
    <property type="entry name" value="4FE4S_FER_2"/>
    <property type="match status" value="4"/>
</dbReference>
<feature type="domain" description="4Fe-4S ferredoxin-type" evidence="8">
    <location>
        <begin position="260"/>
        <end position="289"/>
    </location>
</feature>
<proteinExistence type="predicted"/>
<dbReference type="PROSITE" id="PS00198">
    <property type="entry name" value="4FE4S_FER_1"/>
    <property type="match status" value="2"/>
</dbReference>
<dbReference type="GO" id="GO:0005886">
    <property type="term" value="C:plasma membrane"/>
    <property type="evidence" value="ECO:0007669"/>
    <property type="project" value="TreeGrafter"/>
</dbReference>
<evidence type="ECO:0000256" key="4">
    <source>
        <dbReference type="ARBA" id="ARBA00022982"/>
    </source>
</evidence>
<organism evidence="9 10">
    <name type="scientific">Abyssobacteria bacterium (strain SURF_5)</name>
    <dbReference type="NCBI Taxonomy" id="2093360"/>
    <lineage>
        <taxon>Bacteria</taxon>
        <taxon>Pseudomonadati</taxon>
        <taxon>Candidatus Hydrogenedentota</taxon>
        <taxon>Candidatus Abyssobacteria</taxon>
    </lineage>
</organism>
<keyword evidence="7" id="KW-0812">Transmembrane</keyword>
<dbReference type="InterPro" id="IPR017900">
    <property type="entry name" value="4Fe4S_Fe_S_CS"/>
</dbReference>
<evidence type="ECO:0000313" key="9">
    <source>
        <dbReference type="EMBL" id="RJP24920.1"/>
    </source>
</evidence>
<dbReference type="PANTHER" id="PTHR30176:SF3">
    <property type="entry name" value="FERREDOXIN-TYPE PROTEIN NAPH"/>
    <property type="match status" value="1"/>
</dbReference>
<comment type="caution">
    <text evidence="9">The sequence shown here is derived from an EMBL/GenBank/DDBJ whole genome shotgun (WGS) entry which is preliminary data.</text>
</comment>
<dbReference type="GO" id="GO:0046872">
    <property type="term" value="F:metal ion binding"/>
    <property type="evidence" value="ECO:0007669"/>
    <property type="project" value="UniProtKB-KW"/>
</dbReference>
<keyword evidence="5" id="KW-0408">Iron</keyword>
<feature type="transmembrane region" description="Helical" evidence="7">
    <location>
        <begin position="50"/>
        <end position="72"/>
    </location>
</feature>
<dbReference type="Proteomes" id="UP000265882">
    <property type="component" value="Unassembled WGS sequence"/>
</dbReference>
<keyword evidence="6" id="KW-0411">Iron-sulfur</keyword>
<evidence type="ECO:0000256" key="5">
    <source>
        <dbReference type="ARBA" id="ARBA00023004"/>
    </source>
</evidence>
<evidence type="ECO:0000256" key="2">
    <source>
        <dbReference type="ARBA" id="ARBA00022485"/>
    </source>
</evidence>
<dbReference type="GO" id="GO:0051539">
    <property type="term" value="F:4 iron, 4 sulfur cluster binding"/>
    <property type="evidence" value="ECO:0007669"/>
    <property type="project" value="UniProtKB-KW"/>
</dbReference>
<dbReference type="InterPro" id="IPR051684">
    <property type="entry name" value="Electron_Trans/Redox"/>
</dbReference>
<dbReference type="AlphaFoldDB" id="A0A3A4P6E9"/>
<evidence type="ECO:0000256" key="1">
    <source>
        <dbReference type="ARBA" id="ARBA00022448"/>
    </source>
</evidence>
<accession>A0A3A4P6E9</accession>
<gene>
    <name evidence="9" type="ORF">C4520_03235</name>
</gene>
<keyword evidence="3" id="KW-0479">Metal-binding</keyword>
<dbReference type="Pfam" id="PF00037">
    <property type="entry name" value="Fer4"/>
    <property type="match status" value="1"/>
</dbReference>
<evidence type="ECO:0000256" key="7">
    <source>
        <dbReference type="SAM" id="Phobius"/>
    </source>
</evidence>
<keyword evidence="7" id="KW-0472">Membrane</keyword>
<feature type="domain" description="4Fe-4S ferredoxin-type" evidence="8">
    <location>
        <begin position="377"/>
        <end position="410"/>
    </location>
</feature>